<accession>A0ABP9XTA6</accession>
<dbReference type="EMBL" id="BAABUJ010000009">
    <property type="protein sequence ID" value="GAA5797951.1"/>
    <property type="molecule type" value="Genomic_DNA"/>
</dbReference>
<name>A0ABP9XTA6_9FUNG</name>
<proteinExistence type="predicted"/>
<dbReference type="Proteomes" id="UP001476247">
    <property type="component" value="Unassembled WGS sequence"/>
</dbReference>
<organism evidence="1 2">
    <name type="scientific">Helicostylum pulchrum</name>
    <dbReference type="NCBI Taxonomy" id="562976"/>
    <lineage>
        <taxon>Eukaryota</taxon>
        <taxon>Fungi</taxon>
        <taxon>Fungi incertae sedis</taxon>
        <taxon>Mucoromycota</taxon>
        <taxon>Mucoromycotina</taxon>
        <taxon>Mucoromycetes</taxon>
        <taxon>Mucorales</taxon>
        <taxon>Mucorineae</taxon>
        <taxon>Mucoraceae</taxon>
        <taxon>Helicostylum</taxon>
    </lineage>
</organism>
<protein>
    <submittedName>
        <fullName evidence="1">Uncharacterized protein</fullName>
    </submittedName>
</protein>
<keyword evidence="2" id="KW-1185">Reference proteome</keyword>
<sequence length="72" mass="8275">MNSITKRCAEAWMKNLRNVRTFPEQVTDEQSETSPVSEQHVQIIDEAALHSINFKLKEDAVSKRKAFSRGLE</sequence>
<gene>
    <name evidence="1" type="ORF">HPULCUR_003349</name>
</gene>
<evidence type="ECO:0000313" key="2">
    <source>
        <dbReference type="Proteomes" id="UP001476247"/>
    </source>
</evidence>
<comment type="caution">
    <text evidence="1">The sequence shown here is derived from an EMBL/GenBank/DDBJ whole genome shotgun (WGS) entry which is preliminary data.</text>
</comment>
<evidence type="ECO:0000313" key="1">
    <source>
        <dbReference type="EMBL" id="GAA5797951.1"/>
    </source>
</evidence>
<reference evidence="1 2" key="1">
    <citation type="submission" date="2024-04" db="EMBL/GenBank/DDBJ databases">
        <title>genome sequences of Mucor flavus KT1a and Helicostylum pulchrum KT1b strains isolation_sourced from the surface of a dry-aged beef.</title>
        <authorList>
            <person name="Toyotome T."/>
            <person name="Hosono M."/>
            <person name="Torimaru M."/>
            <person name="Fukuda K."/>
            <person name="Mikami N."/>
        </authorList>
    </citation>
    <scope>NUCLEOTIDE SEQUENCE [LARGE SCALE GENOMIC DNA]</scope>
    <source>
        <strain evidence="1 2">KT1b</strain>
    </source>
</reference>